<dbReference type="AlphaFoldDB" id="A0A9P0DJY2"/>
<dbReference type="Proteomes" id="UP001153737">
    <property type="component" value="Chromosome 13"/>
</dbReference>
<keyword evidence="8" id="KW-1185">Reference proteome</keyword>
<keyword evidence="3 6" id="KW-0143">Chaperone</keyword>
<dbReference type="HAMAP" id="MF_00580">
    <property type="entry name" value="CH10"/>
    <property type="match status" value="1"/>
</dbReference>
<evidence type="ECO:0000256" key="3">
    <source>
        <dbReference type="ARBA" id="ARBA00023186"/>
    </source>
</evidence>
<dbReference type="GO" id="GO:0005759">
    <property type="term" value="C:mitochondrial matrix"/>
    <property type="evidence" value="ECO:0007669"/>
    <property type="project" value="TreeGrafter"/>
</dbReference>
<proteinExistence type="inferred from homology"/>
<dbReference type="SUPFAM" id="SSF50129">
    <property type="entry name" value="GroES-like"/>
    <property type="match status" value="1"/>
</dbReference>
<dbReference type="EMBL" id="OU896719">
    <property type="protein sequence ID" value="CAH1119619.1"/>
    <property type="molecule type" value="Genomic_DNA"/>
</dbReference>
<gene>
    <name evidence="7" type="ORF">PHAECO_LOCUS3430</name>
</gene>
<dbReference type="PRINTS" id="PR00297">
    <property type="entry name" value="CHAPERONIN10"/>
</dbReference>
<dbReference type="PANTHER" id="PTHR10772">
    <property type="entry name" value="10 KDA HEAT SHOCK PROTEIN"/>
    <property type="match status" value="1"/>
</dbReference>
<reference evidence="7" key="1">
    <citation type="submission" date="2022-01" db="EMBL/GenBank/DDBJ databases">
        <authorList>
            <person name="King R."/>
        </authorList>
    </citation>
    <scope>NUCLEOTIDE SEQUENCE</scope>
</reference>
<dbReference type="Gene3D" id="2.30.33.40">
    <property type="entry name" value="GroES chaperonin"/>
    <property type="match status" value="1"/>
</dbReference>
<evidence type="ECO:0000256" key="1">
    <source>
        <dbReference type="ARBA" id="ARBA00006975"/>
    </source>
</evidence>
<dbReference type="GO" id="GO:0051087">
    <property type="term" value="F:protein-folding chaperone binding"/>
    <property type="evidence" value="ECO:0007669"/>
    <property type="project" value="TreeGrafter"/>
</dbReference>
<dbReference type="GO" id="GO:0044183">
    <property type="term" value="F:protein folding chaperone"/>
    <property type="evidence" value="ECO:0007669"/>
    <property type="project" value="InterPro"/>
</dbReference>
<dbReference type="GO" id="GO:0051082">
    <property type="term" value="F:unfolded protein binding"/>
    <property type="evidence" value="ECO:0007669"/>
    <property type="project" value="TreeGrafter"/>
</dbReference>
<reference evidence="7" key="2">
    <citation type="submission" date="2022-10" db="EMBL/GenBank/DDBJ databases">
        <authorList>
            <consortium name="ENA_rothamsted_submissions"/>
            <consortium name="culmorum"/>
            <person name="King R."/>
        </authorList>
    </citation>
    <scope>NUCLEOTIDE SEQUENCE</scope>
</reference>
<evidence type="ECO:0000256" key="4">
    <source>
        <dbReference type="ARBA" id="ARBA00029976"/>
    </source>
</evidence>
<dbReference type="SMART" id="SM00883">
    <property type="entry name" value="Cpn10"/>
    <property type="match status" value="1"/>
</dbReference>
<evidence type="ECO:0000256" key="6">
    <source>
        <dbReference type="RuleBase" id="RU003479"/>
    </source>
</evidence>
<dbReference type="CDD" id="cd00320">
    <property type="entry name" value="cpn10"/>
    <property type="match status" value="1"/>
</dbReference>
<dbReference type="FunFam" id="2.30.33.40:FF:000002">
    <property type="entry name" value="10 kDa chaperonin, mitochondrial"/>
    <property type="match status" value="1"/>
</dbReference>
<dbReference type="InterPro" id="IPR018369">
    <property type="entry name" value="Chaprnonin_Cpn10_CS"/>
</dbReference>
<sequence length="108" mass="11712">MSAATKAVPKFKRVIPLLNRVLIKKSEPATETKGGIVLPDNTKAKLQKGTVVAVGPGGRTEQGQHIPMSVRAGDEVLLADYGGTKVELEGNEVYFLYRESEILAKLYD</sequence>
<evidence type="ECO:0000313" key="8">
    <source>
        <dbReference type="Proteomes" id="UP001153737"/>
    </source>
</evidence>
<organism evidence="7 8">
    <name type="scientific">Phaedon cochleariae</name>
    <name type="common">Mustard beetle</name>
    <dbReference type="NCBI Taxonomy" id="80249"/>
    <lineage>
        <taxon>Eukaryota</taxon>
        <taxon>Metazoa</taxon>
        <taxon>Ecdysozoa</taxon>
        <taxon>Arthropoda</taxon>
        <taxon>Hexapoda</taxon>
        <taxon>Insecta</taxon>
        <taxon>Pterygota</taxon>
        <taxon>Neoptera</taxon>
        <taxon>Endopterygota</taxon>
        <taxon>Coleoptera</taxon>
        <taxon>Polyphaga</taxon>
        <taxon>Cucujiformia</taxon>
        <taxon>Chrysomeloidea</taxon>
        <taxon>Chrysomelidae</taxon>
        <taxon>Chrysomelinae</taxon>
        <taxon>Chrysomelini</taxon>
        <taxon>Phaedon</taxon>
    </lineage>
</organism>
<dbReference type="InterPro" id="IPR037124">
    <property type="entry name" value="Chaperonin_GroES_sf"/>
</dbReference>
<evidence type="ECO:0000313" key="7">
    <source>
        <dbReference type="EMBL" id="CAH1119619.1"/>
    </source>
</evidence>
<dbReference type="OrthoDB" id="184876at2759"/>
<accession>A0A9P0DJY2</accession>
<dbReference type="PROSITE" id="PS00681">
    <property type="entry name" value="CHAPERONINS_CPN10"/>
    <property type="match status" value="1"/>
</dbReference>
<comment type="similarity">
    <text evidence="1 6">Belongs to the GroES chaperonin family.</text>
</comment>
<protein>
    <recommendedName>
        <fullName evidence="2">10 kDa heat shock protein, mitochondrial</fullName>
    </recommendedName>
    <alternativeName>
        <fullName evidence="4">10 kDa chaperonin</fullName>
    </alternativeName>
    <alternativeName>
        <fullName evidence="5">Chaperonin 10</fullName>
    </alternativeName>
</protein>
<dbReference type="PANTHER" id="PTHR10772:SF0">
    <property type="entry name" value="10 KDA HEAT SHOCK PROTEIN, MITOCHONDRIAL"/>
    <property type="match status" value="1"/>
</dbReference>
<evidence type="ECO:0000256" key="2">
    <source>
        <dbReference type="ARBA" id="ARBA00018842"/>
    </source>
</evidence>
<dbReference type="GO" id="GO:0046872">
    <property type="term" value="F:metal ion binding"/>
    <property type="evidence" value="ECO:0007669"/>
    <property type="project" value="TreeGrafter"/>
</dbReference>
<dbReference type="Pfam" id="PF00166">
    <property type="entry name" value="Cpn10"/>
    <property type="match status" value="1"/>
</dbReference>
<name>A0A9P0DJY2_PHACE</name>
<dbReference type="GO" id="GO:0005524">
    <property type="term" value="F:ATP binding"/>
    <property type="evidence" value="ECO:0007669"/>
    <property type="project" value="InterPro"/>
</dbReference>
<dbReference type="InterPro" id="IPR011032">
    <property type="entry name" value="GroES-like_sf"/>
</dbReference>
<dbReference type="InterPro" id="IPR020818">
    <property type="entry name" value="Chaperonin_GroES"/>
</dbReference>
<evidence type="ECO:0000256" key="5">
    <source>
        <dbReference type="ARBA" id="ARBA00031971"/>
    </source>
</evidence>